<sequence>MGNSSKVLWVHWGRTGGGPRFLYELAKGDLQVSEPGSQFISFNPDAEIAGRLRELPVPSLHVKTYQSKIGVVLGLPRLIWNSVRLRLWIRRNKIQVVVGVMESVYQSLAVPLCIPQSVHYIAGIHDGQHHPGESSLVQQLGRHLELWRADQVLTFSNEVASIVGQQTAVPIIVAEHPPFGITAQSIITPRAFPENRPVVIGLFGRLQEYKGIGLLLEAARLLRSDPEFKNLPEFEIRIVGNGPCAKLQNSTNGQEASWDIRWIPESEVDNIVSSFDIMVLPYTEASQSGPLGLALAQAIPCVVTPQGALPAQAEDFGVVAENMTPIAFARAISKVISTSVAYEVLSMCAVNKLANSPMWKGLAGQVRKEALKG</sequence>
<name>W5Y2Y1_9CORY</name>
<dbReference type="AlphaFoldDB" id="W5Y2Y1"/>
<dbReference type="STRING" id="1224164.B843_09395"/>
<dbReference type="KEGG" id="cvt:B843_09395"/>
<evidence type="ECO:0000313" key="2">
    <source>
        <dbReference type="Proteomes" id="UP000019222"/>
    </source>
</evidence>
<keyword evidence="2" id="KW-1185">Reference proteome</keyword>
<gene>
    <name evidence="1" type="ORF">B843_09395</name>
</gene>
<dbReference type="GO" id="GO:0016757">
    <property type="term" value="F:glycosyltransferase activity"/>
    <property type="evidence" value="ECO:0007669"/>
    <property type="project" value="TreeGrafter"/>
</dbReference>
<dbReference type="EMBL" id="CP004353">
    <property type="protein sequence ID" value="AHI23264.1"/>
    <property type="molecule type" value="Genomic_DNA"/>
</dbReference>
<reference evidence="1 2" key="1">
    <citation type="submission" date="2013-02" db="EMBL/GenBank/DDBJ databases">
        <title>The complete genome sequence of Corynebacterium vitaeruminis DSM 20294.</title>
        <authorList>
            <person name="Ruckert C."/>
            <person name="Albersmeier A."/>
            <person name="Kalinowski J."/>
        </authorList>
    </citation>
    <scope>NUCLEOTIDE SEQUENCE [LARGE SCALE GENOMIC DNA]</scope>
    <source>
        <strain evidence="2">ATCC 10234</strain>
    </source>
</reference>
<dbReference type="SUPFAM" id="SSF53756">
    <property type="entry name" value="UDP-Glycosyltransferase/glycogen phosphorylase"/>
    <property type="match status" value="1"/>
</dbReference>
<dbReference type="Proteomes" id="UP000019222">
    <property type="component" value="Chromosome"/>
</dbReference>
<keyword evidence="1" id="KW-0808">Transferase</keyword>
<dbReference type="Gene3D" id="3.40.50.2000">
    <property type="entry name" value="Glycogen Phosphorylase B"/>
    <property type="match status" value="1"/>
</dbReference>
<organism evidence="1 2">
    <name type="scientific">Corynebacterium vitaeruminis DSM 20294</name>
    <dbReference type="NCBI Taxonomy" id="1224164"/>
    <lineage>
        <taxon>Bacteria</taxon>
        <taxon>Bacillati</taxon>
        <taxon>Actinomycetota</taxon>
        <taxon>Actinomycetes</taxon>
        <taxon>Mycobacteriales</taxon>
        <taxon>Corynebacteriaceae</taxon>
        <taxon>Corynebacterium</taxon>
    </lineage>
</organism>
<evidence type="ECO:0000313" key="1">
    <source>
        <dbReference type="EMBL" id="AHI23264.1"/>
    </source>
</evidence>
<dbReference type="RefSeq" id="WP_081751553.1">
    <property type="nucleotide sequence ID" value="NZ_CP004353.1"/>
</dbReference>
<dbReference type="Pfam" id="PF13692">
    <property type="entry name" value="Glyco_trans_1_4"/>
    <property type="match status" value="1"/>
</dbReference>
<dbReference type="eggNOG" id="COG0438">
    <property type="taxonomic scope" value="Bacteria"/>
</dbReference>
<dbReference type="HOGENOM" id="CLU_009583_6_1_11"/>
<proteinExistence type="predicted"/>
<protein>
    <submittedName>
        <fullName evidence="1">Group 1 glycosyl transferase</fullName>
    </submittedName>
</protein>
<accession>W5Y2Y1</accession>
<dbReference type="PANTHER" id="PTHR12526:SF638">
    <property type="entry name" value="SPORE COAT PROTEIN SA"/>
    <property type="match status" value="1"/>
</dbReference>
<dbReference type="PANTHER" id="PTHR12526">
    <property type="entry name" value="GLYCOSYLTRANSFERASE"/>
    <property type="match status" value="1"/>
</dbReference>